<dbReference type="EMBL" id="JANPWB010000009">
    <property type="protein sequence ID" value="KAJ1157535.1"/>
    <property type="molecule type" value="Genomic_DNA"/>
</dbReference>
<proteinExistence type="predicted"/>
<comment type="caution">
    <text evidence="1">The sequence shown here is derived from an EMBL/GenBank/DDBJ whole genome shotgun (WGS) entry which is preliminary data.</text>
</comment>
<reference evidence="1" key="1">
    <citation type="journal article" date="2022" name="bioRxiv">
        <title>Sequencing and chromosome-scale assembly of the giantPleurodeles waltlgenome.</title>
        <authorList>
            <person name="Brown T."/>
            <person name="Elewa A."/>
            <person name="Iarovenko S."/>
            <person name="Subramanian E."/>
            <person name="Araus A.J."/>
            <person name="Petzold A."/>
            <person name="Susuki M."/>
            <person name="Suzuki K.-i.T."/>
            <person name="Hayashi T."/>
            <person name="Toyoda A."/>
            <person name="Oliveira C."/>
            <person name="Osipova E."/>
            <person name="Leigh N.D."/>
            <person name="Simon A."/>
            <person name="Yun M.H."/>
        </authorList>
    </citation>
    <scope>NUCLEOTIDE SEQUENCE</scope>
    <source>
        <strain evidence="1">20211129_DDA</strain>
        <tissue evidence="1">Liver</tissue>
    </source>
</reference>
<accession>A0AAV7S2Q5</accession>
<name>A0AAV7S2Q5_PLEWA</name>
<dbReference type="AlphaFoldDB" id="A0AAV7S2Q5"/>
<keyword evidence="2" id="KW-1185">Reference proteome</keyword>
<dbReference type="Proteomes" id="UP001066276">
    <property type="component" value="Chromosome 5"/>
</dbReference>
<protein>
    <submittedName>
        <fullName evidence="1">Uncharacterized protein</fullName>
    </submittedName>
</protein>
<sequence>MRGMGPEMRCVVVVPGPVKCDAVALRGDVSYSGGSDGLFWIRMLGCEEGLSILSLARYLGRLGNHPSATRLRGNAFFIPLGILSAEMLLQE</sequence>
<evidence type="ECO:0000313" key="1">
    <source>
        <dbReference type="EMBL" id="KAJ1157535.1"/>
    </source>
</evidence>
<organism evidence="1 2">
    <name type="scientific">Pleurodeles waltl</name>
    <name type="common">Iberian ribbed newt</name>
    <dbReference type="NCBI Taxonomy" id="8319"/>
    <lineage>
        <taxon>Eukaryota</taxon>
        <taxon>Metazoa</taxon>
        <taxon>Chordata</taxon>
        <taxon>Craniata</taxon>
        <taxon>Vertebrata</taxon>
        <taxon>Euteleostomi</taxon>
        <taxon>Amphibia</taxon>
        <taxon>Batrachia</taxon>
        <taxon>Caudata</taxon>
        <taxon>Salamandroidea</taxon>
        <taxon>Salamandridae</taxon>
        <taxon>Pleurodelinae</taxon>
        <taxon>Pleurodeles</taxon>
    </lineage>
</organism>
<evidence type="ECO:0000313" key="2">
    <source>
        <dbReference type="Proteomes" id="UP001066276"/>
    </source>
</evidence>
<gene>
    <name evidence="1" type="ORF">NDU88_010242</name>
</gene>